<feature type="region of interest" description="Disordered" evidence="6">
    <location>
        <begin position="32"/>
        <end position="52"/>
    </location>
</feature>
<evidence type="ECO:0000256" key="3">
    <source>
        <dbReference type="ARBA" id="ARBA00022525"/>
    </source>
</evidence>
<sequence length="117" mass="12237">ALLVLSRPAEPRYRQAARPRLCSVGRASGLLSSLRRPSHTRRSDTDGSARAAPCGTLGAVCAPAAAPRLYPCPPQVLCGTDVDPELRSCRALPAILASLQYRANVTVSSEPGKCVAA</sequence>
<evidence type="ECO:0000256" key="6">
    <source>
        <dbReference type="SAM" id="MobiDB-lite"/>
    </source>
</evidence>
<dbReference type="GO" id="GO:0007186">
    <property type="term" value="P:G protein-coupled receptor signaling pathway"/>
    <property type="evidence" value="ECO:0007669"/>
    <property type="project" value="TreeGrafter"/>
</dbReference>
<dbReference type="PANTHER" id="PTHR28553">
    <property type="entry name" value="NEUROPEPTIDE B"/>
    <property type="match status" value="1"/>
</dbReference>
<evidence type="ECO:0000256" key="4">
    <source>
        <dbReference type="ARBA" id="ARBA00022685"/>
    </source>
</evidence>
<proteinExistence type="inferred from homology"/>
<name>A0A7K8W0A5_9FURN</name>
<feature type="non-terminal residue" evidence="7">
    <location>
        <position position="1"/>
    </location>
</feature>
<organism evidence="7 8">
    <name type="scientific">Sclerurus mexicanus</name>
    <name type="common">tawny-throated leaftosser</name>
    <dbReference type="NCBI Taxonomy" id="265632"/>
    <lineage>
        <taxon>Eukaryota</taxon>
        <taxon>Metazoa</taxon>
        <taxon>Chordata</taxon>
        <taxon>Craniata</taxon>
        <taxon>Vertebrata</taxon>
        <taxon>Euteleostomi</taxon>
        <taxon>Archelosauria</taxon>
        <taxon>Archosauria</taxon>
        <taxon>Dinosauria</taxon>
        <taxon>Saurischia</taxon>
        <taxon>Theropoda</taxon>
        <taxon>Coelurosauria</taxon>
        <taxon>Aves</taxon>
        <taxon>Neognathae</taxon>
        <taxon>Neoaves</taxon>
        <taxon>Telluraves</taxon>
        <taxon>Australaves</taxon>
        <taxon>Passeriformes</taxon>
        <taxon>Furnariidae</taxon>
        <taxon>Sclerurus</taxon>
    </lineage>
</organism>
<keyword evidence="5" id="KW-0732">Signal</keyword>
<dbReference type="GO" id="GO:0005576">
    <property type="term" value="C:extracellular region"/>
    <property type="evidence" value="ECO:0007669"/>
    <property type="project" value="UniProtKB-SubCell"/>
</dbReference>
<evidence type="ECO:0000256" key="2">
    <source>
        <dbReference type="ARBA" id="ARBA00005292"/>
    </source>
</evidence>
<comment type="similarity">
    <text evidence="2">Belongs to the neuropeptide B/W family.</text>
</comment>
<accession>A0A7K8W0A5</accession>
<evidence type="ECO:0000256" key="1">
    <source>
        <dbReference type="ARBA" id="ARBA00004613"/>
    </source>
</evidence>
<comment type="caution">
    <text evidence="7">The sequence shown here is derived from an EMBL/GenBank/DDBJ whole genome shotgun (WGS) entry which is preliminary data.</text>
</comment>
<keyword evidence="3" id="KW-0964">Secreted</keyword>
<keyword evidence="8" id="KW-1185">Reference proteome</keyword>
<dbReference type="EMBL" id="VWZF01000846">
    <property type="protein sequence ID" value="NXF72097.1"/>
    <property type="molecule type" value="Genomic_DNA"/>
</dbReference>
<dbReference type="PANTHER" id="PTHR28553:SF1">
    <property type="entry name" value="NEUROPEPTIDE B"/>
    <property type="match status" value="1"/>
</dbReference>
<keyword evidence="4" id="KW-0165">Cleavage on pair of basic residues</keyword>
<dbReference type="Proteomes" id="UP000588334">
    <property type="component" value="Unassembled WGS sequence"/>
</dbReference>
<dbReference type="GO" id="GO:0001664">
    <property type="term" value="F:G protein-coupled receptor binding"/>
    <property type="evidence" value="ECO:0007669"/>
    <property type="project" value="InterPro"/>
</dbReference>
<dbReference type="OrthoDB" id="9942334at2759"/>
<protein>
    <submittedName>
        <fullName evidence="7">NPB protein</fullName>
    </submittedName>
</protein>
<dbReference type="Pfam" id="PF15180">
    <property type="entry name" value="NPBW"/>
    <property type="match status" value="1"/>
</dbReference>
<dbReference type="GO" id="GO:0007631">
    <property type="term" value="P:feeding behavior"/>
    <property type="evidence" value="ECO:0007669"/>
    <property type="project" value="TreeGrafter"/>
</dbReference>
<comment type="subcellular location">
    <subcellularLocation>
        <location evidence="1">Secreted</location>
    </subcellularLocation>
</comment>
<dbReference type="AlphaFoldDB" id="A0A7K8W0A5"/>
<evidence type="ECO:0000256" key="5">
    <source>
        <dbReference type="ARBA" id="ARBA00022729"/>
    </source>
</evidence>
<reference evidence="7 8" key="1">
    <citation type="submission" date="2019-09" db="EMBL/GenBank/DDBJ databases">
        <title>Bird 10,000 Genomes (B10K) Project - Family phase.</title>
        <authorList>
            <person name="Zhang G."/>
        </authorList>
    </citation>
    <scope>NUCLEOTIDE SEQUENCE [LARGE SCALE GENOMIC DNA]</scope>
    <source>
        <strain evidence="7">B10K-DU-001-03</strain>
        <tissue evidence="7">Muscle</tissue>
    </source>
</reference>
<dbReference type="InterPro" id="IPR013297">
    <property type="entry name" value="Neuropept_BW_pre"/>
</dbReference>
<evidence type="ECO:0000313" key="7">
    <source>
        <dbReference type="EMBL" id="NXF72097.1"/>
    </source>
</evidence>
<evidence type="ECO:0000313" key="8">
    <source>
        <dbReference type="Proteomes" id="UP000588334"/>
    </source>
</evidence>
<gene>
    <name evidence="7" type="primary">Npb</name>
    <name evidence="7" type="ORF">SCLMEX_R05550</name>
</gene>
<feature type="non-terminal residue" evidence="7">
    <location>
        <position position="117"/>
    </location>
</feature>